<dbReference type="InterPro" id="IPR012908">
    <property type="entry name" value="PGAP1-ab_dom-like"/>
</dbReference>
<dbReference type="AlphaFoldDB" id="A0A261F3E9"/>
<comment type="caution">
    <text evidence="2">The sequence shown here is derived from an EMBL/GenBank/DDBJ whole genome shotgun (WGS) entry which is preliminary data.</text>
</comment>
<organism evidence="2 3">
    <name type="scientific">Alloscardovia macacae</name>
    <dbReference type="NCBI Taxonomy" id="1160091"/>
    <lineage>
        <taxon>Bacteria</taxon>
        <taxon>Bacillati</taxon>
        <taxon>Actinomycetota</taxon>
        <taxon>Actinomycetes</taxon>
        <taxon>Bifidobacteriales</taxon>
        <taxon>Bifidobacteriaceae</taxon>
        <taxon>Alloscardovia</taxon>
    </lineage>
</organism>
<name>A0A261F3E9_9BIFI</name>
<dbReference type="GO" id="GO:0016788">
    <property type="term" value="F:hydrolase activity, acting on ester bonds"/>
    <property type="evidence" value="ECO:0007669"/>
    <property type="project" value="InterPro"/>
</dbReference>
<dbReference type="EMBL" id="MWWT01000008">
    <property type="protein sequence ID" value="OZG53642.1"/>
    <property type="molecule type" value="Genomic_DNA"/>
</dbReference>
<proteinExistence type="predicted"/>
<dbReference type="InterPro" id="IPR029058">
    <property type="entry name" value="AB_hydrolase_fold"/>
</dbReference>
<dbReference type="Proteomes" id="UP000243657">
    <property type="component" value="Unassembled WGS sequence"/>
</dbReference>
<accession>A0A261F3E9</accession>
<keyword evidence="3" id="KW-1185">Reference proteome</keyword>
<feature type="domain" description="GPI inositol-deacylase PGAP1-like alpha/beta" evidence="1">
    <location>
        <begin position="293"/>
        <end position="410"/>
    </location>
</feature>
<evidence type="ECO:0000259" key="1">
    <source>
        <dbReference type="Pfam" id="PF07819"/>
    </source>
</evidence>
<protein>
    <recommendedName>
        <fullName evidence="1">GPI inositol-deacylase PGAP1-like alpha/beta domain-containing protein</fullName>
    </recommendedName>
</protein>
<evidence type="ECO:0000313" key="3">
    <source>
        <dbReference type="Proteomes" id="UP000243657"/>
    </source>
</evidence>
<dbReference type="SUPFAM" id="SSF53474">
    <property type="entry name" value="alpha/beta-Hydrolases"/>
    <property type="match status" value="1"/>
</dbReference>
<dbReference type="Pfam" id="PF07819">
    <property type="entry name" value="PGAP1"/>
    <property type="match status" value="1"/>
</dbReference>
<dbReference type="Gene3D" id="3.40.50.1820">
    <property type="entry name" value="alpha/beta hydrolase"/>
    <property type="match status" value="1"/>
</dbReference>
<evidence type="ECO:0000313" key="2">
    <source>
        <dbReference type="EMBL" id="OZG53642.1"/>
    </source>
</evidence>
<dbReference type="RefSeq" id="WP_094726841.1">
    <property type="nucleotide sequence ID" value="NZ_JBHLWS010000009.1"/>
</dbReference>
<gene>
    <name evidence="2" type="ORF">ALMA_1207</name>
</gene>
<reference evidence="2 3" key="1">
    <citation type="journal article" date="2017" name="BMC Genomics">
        <title>Comparative genomic and phylogenomic analyses of the Bifidobacteriaceae family.</title>
        <authorList>
            <person name="Lugli G.A."/>
            <person name="Milani C."/>
            <person name="Turroni F."/>
            <person name="Duranti S."/>
            <person name="Mancabelli L."/>
            <person name="Mangifesta M."/>
            <person name="Ferrario C."/>
            <person name="Modesto M."/>
            <person name="Mattarelli P."/>
            <person name="Jiri K."/>
            <person name="van Sinderen D."/>
            <person name="Ventura M."/>
        </authorList>
    </citation>
    <scope>NUCLEOTIDE SEQUENCE [LARGE SCALE GENOMIC DNA]</scope>
    <source>
        <strain evidence="2 3">DSM 24762</strain>
    </source>
</reference>
<sequence>MSLYTSAEVFASSTLIENTDDLISSAHLLWNHADELSRCAHAYGQSAFFASQQMSSSYACPEHIYAMSPAAAPLSEAARHCEQTALLLESYAAYLRDLADKLMRALHLYSHAEAQTSRWMQSLLAASSYVFPVQTGLGLAAVSAAEELSSGKASLAGFFGRHPREQQIYLDQLGNRLSNGRGVPGAAERLAKGAEELADVWQGNSLTVTPMPAAPLPAASTLSQSLANLETLSSLKHGTVSIQRYTRANGMHSWVVTIPGTDGQKDSPFGWPQNVDLMARSERARATADSQRAVLSAMQQAGIQPGEPVALVGHSQGGIIAASIASASQHPYTISHVVTAGSPIARHPIDTSKTWVTSVETDRELVSSLDGKDNPIREHWLTVRGRIRDSQPSASLQPTRVPNAKDTHELSHAMNYHTATFRDAKRLPSPELEAHETHFSELTEGRLDRNLAYECRMNKEPDSEHTHRTPENTGP</sequence>